<dbReference type="RefSeq" id="WP_344944808.1">
    <property type="nucleotide sequence ID" value="NZ_BAABDC010000002.1"/>
</dbReference>
<accession>A0ABP7DD86</accession>
<dbReference type="Gene3D" id="3.40.50.300">
    <property type="entry name" value="P-loop containing nucleotide triphosphate hydrolases"/>
    <property type="match status" value="1"/>
</dbReference>
<dbReference type="SUPFAM" id="SSF52540">
    <property type="entry name" value="P-loop containing nucleoside triphosphate hydrolases"/>
    <property type="match status" value="1"/>
</dbReference>
<dbReference type="PANTHER" id="PTHR16305">
    <property type="entry name" value="TESTICULAR SOLUBLE ADENYLYL CYCLASE"/>
    <property type="match status" value="1"/>
</dbReference>
<dbReference type="InterPro" id="IPR011990">
    <property type="entry name" value="TPR-like_helical_dom_sf"/>
</dbReference>
<dbReference type="Pfam" id="PF13191">
    <property type="entry name" value="AAA_16"/>
    <property type="match status" value="1"/>
</dbReference>
<protein>
    <submittedName>
        <fullName evidence="4">LuxR family transcriptional regulator</fullName>
    </submittedName>
</protein>
<reference evidence="5" key="1">
    <citation type="journal article" date="2019" name="Int. J. Syst. Evol. Microbiol.">
        <title>The Global Catalogue of Microorganisms (GCM) 10K type strain sequencing project: providing services to taxonomists for standard genome sequencing and annotation.</title>
        <authorList>
            <consortium name="The Broad Institute Genomics Platform"/>
            <consortium name="The Broad Institute Genome Sequencing Center for Infectious Disease"/>
            <person name="Wu L."/>
            <person name="Ma J."/>
        </authorList>
    </citation>
    <scope>NUCLEOTIDE SEQUENCE [LARGE SCALE GENOMIC DNA]</scope>
    <source>
        <strain evidence="5">JCM 17125</strain>
    </source>
</reference>
<evidence type="ECO:0000256" key="1">
    <source>
        <dbReference type="ARBA" id="ARBA00022741"/>
    </source>
</evidence>
<dbReference type="Gene3D" id="1.25.40.10">
    <property type="entry name" value="Tetratricopeptide repeat domain"/>
    <property type="match status" value="1"/>
</dbReference>
<dbReference type="SMART" id="SM00421">
    <property type="entry name" value="HTH_LUXR"/>
    <property type="match status" value="1"/>
</dbReference>
<dbReference type="InterPro" id="IPR041664">
    <property type="entry name" value="AAA_16"/>
</dbReference>
<dbReference type="InterPro" id="IPR027417">
    <property type="entry name" value="P-loop_NTPase"/>
</dbReference>
<dbReference type="PANTHER" id="PTHR16305:SF35">
    <property type="entry name" value="TRANSCRIPTIONAL ACTIVATOR DOMAIN"/>
    <property type="match status" value="1"/>
</dbReference>
<dbReference type="PROSITE" id="PS50043">
    <property type="entry name" value="HTH_LUXR_2"/>
    <property type="match status" value="1"/>
</dbReference>
<sequence>MNLVDGTTASSLIGRDDELRAITRLLEGFVPADRTSTSDRDARVGGGGTLILMGDPGIGKTALLQAGVAAAHDRGLQVLQGRGSEAERHLSFAVLFDLVHPILAAADGLAQAHREALSRAFGLVRSRDPVEPFFVALAGLELVMEAAARQPLLLAVDDAHAVDQPSRDVIAFIARRLRTERAALLLSTRPNAAIEAAAAVPDTGIALRHLRTLDRDEARRLVHLHQPGLPRTVEEAVLRQAEGNPLALLELPRALHTDRVTDGHQMRDRVPLTQRLEMSFAARLDHLSTPARTLLSIVAVNDSNLLSEAAAAVTLRTGDTVSHGDVAPAVDAGLVTSDGSVIAFRHPLVRSAVWLATPVADRAAAHAALAKVVAADPDRSVWHRACAASRPDEQIAQALDAAASRAIARGAPGTGAQWLERAAELSVDDVLRSQRLLRAAEVAFELGRPTTVRRLMDEAQSLELGAEERARLSWLEGAFDDGTPGDADGVRRLVTSAASARDRSDPDLAIHLLHGAATRCWWGDPGSAVRDLLVSTADSLPLDPRDPRHLATIAVAGDFDRHGQVLEAVAWWAGQQAVSAVQLGSLARAAFVTADFDRVLAFCAPALTELRRQGRLGSLAQVLVFQTFAAMYTGRWDVTRIAADEARRLAEETEQPVWFACAVLGQANLAALCGDSEQAHTVLEDAERVAVLTGNGALLNGVLLSRGLAELGRERPAEAYAHLRRMMVRSDPAFHRTQRAWAVDYLAEAALASGQTDDARGILHALEGELSDVPSPSVVRAVRYARALLANDEDAEGNFAQAYALGTTSSPWYRARLDLARGSWLRRRRQVAASRPHLQSALYTFQALNARGWADRAARELRAGGVRRALDMPEPQAELSPQEWQIAQLAATGLSNRDIGQQLYLSHRTVASHLYRIFPKLGITSRNQLHGYLQTREEA</sequence>
<dbReference type="EMBL" id="BAABDC010000002">
    <property type="protein sequence ID" value="GAA3702589.1"/>
    <property type="molecule type" value="Genomic_DNA"/>
</dbReference>
<dbReference type="Gene3D" id="1.10.10.10">
    <property type="entry name" value="Winged helix-like DNA-binding domain superfamily/Winged helix DNA-binding domain"/>
    <property type="match status" value="1"/>
</dbReference>
<evidence type="ECO:0000313" key="4">
    <source>
        <dbReference type="EMBL" id="GAA3702589.1"/>
    </source>
</evidence>
<comment type="caution">
    <text evidence="4">The sequence shown here is derived from an EMBL/GenBank/DDBJ whole genome shotgun (WGS) entry which is preliminary data.</text>
</comment>
<organism evidence="4 5">
    <name type="scientific">Terrabacter ginsenosidimutans</name>
    <dbReference type="NCBI Taxonomy" id="490575"/>
    <lineage>
        <taxon>Bacteria</taxon>
        <taxon>Bacillati</taxon>
        <taxon>Actinomycetota</taxon>
        <taxon>Actinomycetes</taxon>
        <taxon>Micrococcales</taxon>
        <taxon>Intrasporangiaceae</taxon>
        <taxon>Terrabacter</taxon>
    </lineage>
</organism>
<proteinExistence type="predicted"/>
<evidence type="ECO:0000313" key="5">
    <source>
        <dbReference type="Proteomes" id="UP001501468"/>
    </source>
</evidence>
<evidence type="ECO:0000256" key="2">
    <source>
        <dbReference type="ARBA" id="ARBA00022840"/>
    </source>
</evidence>
<keyword evidence="5" id="KW-1185">Reference proteome</keyword>
<dbReference type="Pfam" id="PF00196">
    <property type="entry name" value="GerE"/>
    <property type="match status" value="1"/>
</dbReference>
<feature type="domain" description="HTH luxR-type" evidence="3">
    <location>
        <begin position="872"/>
        <end position="937"/>
    </location>
</feature>
<dbReference type="InterPro" id="IPR000792">
    <property type="entry name" value="Tscrpt_reg_LuxR_C"/>
</dbReference>
<dbReference type="InterPro" id="IPR016032">
    <property type="entry name" value="Sig_transdc_resp-reg_C-effctor"/>
</dbReference>
<dbReference type="SUPFAM" id="SSF46894">
    <property type="entry name" value="C-terminal effector domain of the bipartite response regulators"/>
    <property type="match status" value="1"/>
</dbReference>
<dbReference type="CDD" id="cd06170">
    <property type="entry name" value="LuxR_C_like"/>
    <property type="match status" value="1"/>
</dbReference>
<keyword evidence="2" id="KW-0067">ATP-binding</keyword>
<dbReference type="PRINTS" id="PR00038">
    <property type="entry name" value="HTHLUXR"/>
</dbReference>
<dbReference type="Proteomes" id="UP001501468">
    <property type="component" value="Unassembled WGS sequence"/>
</dbReference>
<dbReference type="InterPro" id="IPR036388">
    <property type="entry name" value="WH-like_DNA-bd_sf"/>
</dbReference>
<dbReference type="PROSITE" id="PS00622">
    <property type="entry name" value="HTH_LUXR_1"/>
    <property type="match status" value="1"/>
</dbReference>
<gene>
    <name evidence="4" type="ORF">GCM10022399_18790</name>
</gene>
<name>A0ABP7DD86_9MICO</name>
<evidence type="ECO:0000259" key="3">
    <source>
        <dbReference type="PROSITE" id="PS50043"/>
    </source>
</evidence>
<keyword evidence="1" id="KW-0547">Nucleotide-binding</keyword>